<keyword evidence="6 12" id="KW-0028">Amino-acid biosynthesis</keyword>
<dbReference type="Gene3D" id="3.30.160.270">
    <property type="match status" value="1"/>
</dbReference>
<dbReference type="EC" id="2.3.3.13" evidence="3 12"/>
<proteinExistence type="inferred from homology"/>
<evidence type="ECO:0000256" key="12">
    <source>
        <dbReference type="HAMAP-Rule" id="MF_01025"/>
    </source>
</evidence>
<comment type="function">
    <text evidence="12">Catalyzes the condensation of the acetyl group of acetyl-CoA with 3-methyl-2-oxobutanoate (2-ketoisovalerate) to form 3-carboxy-3-hydroxy-4-methylpentanoate (2-isopropylmalate).</text>
</comment>
<dbReference type="InterPro" id="IPR002034">
    <property type="entry name" value="AIPM/Hcit_synth_CS"/>
</dbReference>
<evidence type="ECO:0000256" key="5">
    <source>
        <dbReference type="ARBA" id="ARBA00022430"/>
    </source>
</evidence>
<comment type="caution">
    <text evidence="14">The sequence shown here is derived from an EMBL/GenBank/DDBJ whole genome shotgun (WGS) entry which is preliminary data.</text>
</comment>
<name>A0A940N1N2_9PROT</name>
<feature type="binding site" evidence="12">
    <location>
        <position position="224"/>
    </location>
    <ligand>
        <name>Mn(2+)</name>
        <dbReference type="ChEBI" id="CHEBI:29035"/>
    </ligand>
</feature>
<dbReference type="GO" id="GO:0030145">
    <property type="term" value="F:manganese ion binding"/>
    <property type="evidence" value="ECO:0007669"/>
    <property type="project" value="UniProtKB-UniRule"/>
</dbReference>
<keyword evidence="8 12" id="KW-0479">Metal-binding</keyword>
<gene>
    <name evidence="12" type="primary">leuA</name>
    <name evidence="14" type="ORF">J5Y10_07430</name>
</gene>
<keyword evidence="9 12" id="KW-0464">Manganese</keyword>
<dbReference type="Pfam" id="PF00682">
    <property type="entry name" value="HMGL-like"/>
    <property type="match status" value="1"/>
</dbReference>
<reference evidence="14" key="1">
    <citation type="submission" date="2021-03" db="EMBL/GenBank/DDBJ databases">
        <authorList>
            <person name="So Y."/>
        </authorList>
    </citation>
    <scope>NUCLEOTIDE SEQUENCE</scope>
    <source>
        <strain evidence="14">SG15</strain>
    </source>
</reference>
<feature type="domain" description="Pyruvate carboxyltransferase" evidence="13">
    <location>
        <begin position="25"/>
        <end position="289"/>
    </location>
</feature>
<dbReference type="Pfam" id="PF08502">
    <property type="entry name" value="LeuA_dimer"/>
    <property type="match status" value="1"/>
</dbReference>
<evidence type="ECO:0000256" key="3">
    <source>
        <dbReference type="ARBA" id="ARBA00012973"/>
    </source>
</evidence>
<dbReference type="GO" id="GO:0003852">
    <property type="term" value="F:2-isopropylmalate synthase activity"/>
    <property type="evidence" value="ECO:0007669"/>
    <property type="project" value="UniProtKB-UniRule"/>
</dbReference>
<protein>
    <recommendedName>
        <fullName evidence="4 12">2-isopropylmalate synthase</fullName>
        <ecNumber evidence="3 12">2.3.3.13</ecNumber>
    </recommendedName>
    <alternativeName>
        <fullName evidence="11 12">Alpha-IPM synthase</fullName>
    </alternativeName>
    <alternativeName>
        <fullName evidence="12">Alpha-isopropylmalate synthase</fullName>
    </alternativeName>
</protein>
<dbReference type="PROSITE" id="PS50991">
    <property type="entry name" value="PYR_CT"/>
    <property type="match status" value="1"/>
</dbReference>
<dbReference type="FunFam" id="3.30.160.270:FF:000003">
    <property type="entry name" value="2-isopropylmalate synthase"/>
    <property type="match status" value="1"/>
</dbReference>
<dbReference type="InterPro" id="IPR013785">
    <property type="entry name" value="Aldolase_TIM"/>
</dbReference>
<dbReference type="NCBIfam" id="TIGR00973">
    <property type="entry name" value="leuA_bact"/>
    <property type="match status" value="1"/>
</dbReference>
<dbReference type="Gene3D" id="1.10.238.260">
    <property type="match status" value="1"/>
</dbReference>
<feature type="region of interest" description="Regulatory domain" evidence="12">
    <location>
        <begin position="413"/>
        <end position="537"/>
    </location>
</feature>
<dbReference type="GO" id="GO:0003985">
    <property type="term" value="F:acetyl-CoA C-acetyltransferase activity"/>
    <property type="evidence" value="ECO:0007669"/>
    <property type="project" value="UniProtKB-UniRule"/>
</dbReference>
<comment type="cofactor">
    <cofactor evidence="12">
        <name>Mn(2+)</name>
        <dbReference type="ChEBI" id="CHEBI:29035"/>
    </cofactor>
</comment>
<dbReference type="InterPro" id="IPR054691">
    <property type="entry name" value="LeuA/HCS_post-cat"/>
</dbReference>
<evidence type="ECO:0000256" key="10">
    <source>
        <dbReference type="ARBA" id="ARBA00023304"/>
    </source>
</evidence>
<feature type="binding site" evidence="12">
    <location>
        <position position="260"/>
    </location>
    <ligand>
        <name>Mn(2+)</name>
        <dbReference type="ChEBI" id="CHEBI:29035"/>
    </ligand>
</feature>
<dbReference type="FunFam" id="3.20.20.70:FF:000010">
    <property type="entry name" value="2-isopropylmalate synthase"/>
    <property type="match status" value="1"/>
</dbReference>
<dbReference type="FunFam" id="1.10.238.260:FF:000001">
    <property type="entry name" value="2-isopropylmalate synthase"/>
    <property type="match status" value="1"/>
</dbReference>
<keyword evidence="5 12" id="KW-0432">Leucine biosynthesis</keyword>
<dbReference type="GO" id="GO:0005829">
    <property type="term" value="C:cytosol"/>
    <property type="evidence" value="ECO:0007669"/>
    <property type="project" value="TreeGrafter"/>
</dbReference>
<dbReference type="EMBL" id="JAGIZA010000004">
    <property type="protein sequence ID" value="MBP0492607.1"/>
    <property type="molecule type" value="Genomic_DNA"/>
</dbReference>
<evidence type="ECO:0000256" key="8">
    <source>
        <dbReference type="ARBA" id="ARBA00022723"/>
    </source>
</evidence>
<dbReference type="Proteomes" id="UP000677537">
    <property type="component" value="Unassembled WGS sequence"/>
</dbReference>
<dbReference type="InterPro" id="IPR036230">
    <property type="entry name" value="LeuA_allosteric_dom_sf"/>
</dbReference>
<dbReference type="PANTHER" id="PTHR10277:SF9">
    <property type="entry name" value="2-ISOPROPYLMALATE SYNTHASE 1, CHLOROPLASTIC-RELATED"/>
    <property type="match status" value="1"/>
</dbReference>
<dbReference type="SMART" id="SM00917">
    <property type="entry name" value="LeuA_dimer"/>
    <property type="match status" value="1"/>
</dbReference>
<evidence type="ECO:0000256" key="9">
    <source>
        <dbReference type="ARBA" id="ARBA00023211"/>
    </source>
</evidence>
<dbReference type="InterPro" id="IPR000891">
    <property type="entry name" value="PYR_CT"/>
</dbReference>
<dbReference type="HAMAP" id="MF_01025">
    <property type="entry name" value="LeuA_type1"/>
    <property type="match status" value="1"/>
</dbReference>
<evidence type="ECO:0000256" key="2">
    <source>
        <dbReference type="ARBA" id="ARBA00009396"/>
    </source>
</evidence>
<evidence type="ECO:0000313" key="14">
    <source>
        <dbReference type="EMBL" id="MBP0492607.1"/>
    </source>
</evidence>
<comment type="pathway">
    <text evidence="1 12">Amino-acid biosynthesis; L-leucine biosynthesis; L-leucine from 3-methyl-2-oxobutanoate: step 1/4.</text>
</comment>
<evidence type="ECO:0000256" key="6">
    <source>
        <dbReference type="ARBA" id="ARBA00022605"/>
    </source>
</evidence>
<dbReference type="Pfam" id="PF22617">
    <property type="entry name" value="HCS_D2"/>
    <property type="match status" value="1"/>
</dbReference>
<keyword evidence="12" id="KW-0963">Cytoplasm</keyword>
<dbReference type="PROSITE" id="PS00815">
    <property type="entry name" value="AIPM_HOMOCIT_SYNTH_1"/>
    <property type="match status" value="1"/>
</dbReference>
<evidence type="ECO:0000256" key="4">
    <source>
        <dbReference type="ARBA" id="ARBA00018198"/>
    </source>
</evidence>
<feature type="binding site" evidence="12">
    <location>
        <position position="34"/>
    </location>
    <ligand>
        <name>Mn(2+)</name>
        <dbReference type="ChEBI" id="CHEBI:29035"/>
    </ligand>
</feature>
<evidence type="ECO:0000256" key="7">
    <source>
        <dbReference type="ARBA" id="ARBA00022679"/>
    </source>
</evidence>
<dbReference type="InterPro" id="IPR013709">
    <property type="entry name" value="2-isopropylmalate_synth_dimer"/>
</dbReference>
<dbReference type="PROSITE" id="PS00816">
    <property type="entry name" value="AIPM_HOMOCIT_SYNTH_2"/>
    <property type="match status" value="1"/>
</dbReference>
<keyword evidence="10 12" id="KW-0100">Branched-chain amino acid biosynthesis</keyword>
<dbReference type="Gene3D" id="3.20.20.70">
    <property type="entry name" value="Aldolase class I"/>
    <property type="match status" value="1"/>
</dbReference>
<dbReference type="GO" id="GO:0009098">
    <property type="term" value="P:L-leucine biosynthetic process"/>
    <property type="evidence" value="ECO:0007669"/>
    <property type="project" value="UniProtKB-UniRule"/>
</dbReference>
<comment type="similarity">
    <text evidence="2 12">Belongs to the alpha-IPM synthase/homocitrate synthase family. LeuA type 1 subfamily.</text>
</comment>
<sequence length="537" mass="57592">MAPNSTTNPTKFSHPSFGTIAEDRVIIFDTTLRDGEQSPGFSMNLEEKLRMAESLAELGADVLEAGFPIASPGDFDSVRSIAQRFAKDGPVVCGLARSADADILRAAEAIKPAARGRIHTFISTSELHMRVKLRMSNEEVLAAVARSVALARNHTDDVEWSAEDGSRTDMDFLCRCVEAAIKAGATTINIPDTVGYSLPEDMTRIFAEVQERVPGADAVIFSTHNHNDLGLAVANTIAAIRAGARQVECTINGIGERAGNAALEEVAMALRTRGNAIARTTNIQTPNILRTSRLLATITGFDVQPNKAIVGRNAFAHESGIHQDGVLKDASTYEIMTPESVGWATNSLVLGKHSGRAAFRDKLKALGYELGDNALNDAFRRFKDLADRKKVVYDEDVSALVDDEVIRQNDRVKITALTVTSGLNTRPMAAVKLEIDGEEQEGIAAGDGAVDATFNAIRAAFPHEVALKLYAVQSVTGGTDAQARVTVRFEEKGKLVDGQGADTDTIVASARAYVHALNKLLVKRERTAPAEMAAPAA</sequence>
<keyword evidence="15" id="KW-1185">Reference proteome</keyword>
<accession>A0A940N1N2</accession>
<comment type="catalytic activity">
    <reaction evidence="12">
        <text>3-methyl-2-oxobutanoate + acetyl-CoA + H2O = (2S)-2-isopropylmalate + CoA + H(+)</text>
        <dbReference type="Rhea" id="RHEA:21524"/>
        <dbReference type="ChEBI" id="CHEBI:1178"/>
        <dbReference type="ChEBI" id="CHEBI:11851"/>
        <dbReference type="ChEBI" id="CHEBI:15377"/>
        <dbReference type="ChEBI" id="CHEBI:15378"/>
        <dbReference type="ChEBI" id="CHEBI:57287"/>
        <dbReference type="ChEBI" id="CHEBI:57288"/>
        <dbReference type="EC" id="2.3.3.13"/>
    </reaction>
</comment>
<evidence type="ECO:0000313" key="15">
    <source>
        <dbReference type="Proteomes" id="UP000677537"/>
    </source>
</evidence>
<feature type="binding site" evidence="12">
    <location>
        <position position="226"/>
    </location>
    <ligand>
        <name>Mn(2+)</name>
        <dbReference type="ChEBI" id="CHEBI:29035"/>
    </ligand>
</feature>
<evidence type="ECO:0000256" key="1">
    <source>
        <dbReference type="ARBA" id="ARBA00004689"/>
    </source>
</evidence>
<dbReference type="PANTHER" id="PTHR10277">
    <property type="entry name" value="HOMOCITRATE SYNTHASE-RELATED"/>
    <property type="match status" value="1"/>
</dbReference>
<dbReference type="AlphaFoldDB" id="A0A940N1N2"/>
<evidence type="ECO:0000259" key="13">
    <source>
        <dbReference type="PROSITE" id="PS50991"/>
    </source>
</evidence>
<dbReference type="InterPro" id="IPR005671">
    <property type="entry name" value="LeuA_bact_synth"/>
</dbReference>
<evidence type="ECO:0000256" key="11">
    <source>
        <dbReference type="ARBA" id="ARBA00029993"/>
    </source>
</evidence>
<dbReference type="RefSeq" id="WP_209372317.1">
    <property type="nucleotide sequence ID" value="NZ_JAGIZA010000004.1"/>
</dbReference>
<dbReference type="InterPro" id="IPR050073">
    <property type="entry name" value="2-IPM_HCS-like"/>
</dbReference>
<dbReference type="NCBIfam" id="NF002086">
    <property type="entry name" value="PRK00915.1-3"/>
    <property type="match status" value="1"/>
</dbReference>
<dbReference type="SUPFAM" id="SSF110921">
    <property type="entry name" value="2-isopropylmalate synthase LeuA, allosteric (dimerisation) domain"/>
    <property type="match status" value="1"/>
</dbReference>
<dbReference type="SUPFAM" id="SSF51569">
    <property type="entry name" value="Aldolase"/>
    <property type="match status" value="1"/>
</dbReference>
<keyword evidence="7 12" id="KW-0808">Transferase</keyword>
<comment type="subunit">
    <text evidence="12">Homodimer.</text>
</comment>
<keyword evidence="14" id="KW-0012">Acyltransferase</keyword>
<organism evidence="14 15">
    <name type="scientific">Roseomonas indoligenes</name>
    <dbReference type="NCBI Taxonomy" id="2820811"/>
    <lineage>
        <taxon>Bacteria</taxon>
        <taxon>Pseudomonadati</taxon>
        <taxon>Pseudomonadota</taxon>
        <taxon>Alphaproteobacteria</taxon>
        <taxon>Acetobacterales</taxon>
        <taxon>Roseomonadaceae</taxon>
        <taxon>Roseomonas</taxon>
    </lineage>
</organism>
<dbReference type="NCBIfam" id="NF002087">
    <property type="entry name" value="PRK00915.1-4"/>
    <property type="match status" value="1"/>
</dbReference>
<dbReference type="CDD" id="cd07940">
    <property type="entry name" value="DRE_TIM_IPMS"/>
    <property type="match status" value="1"/>
</dbReference>